<proteinExistence type="predicted"/>
<feature type="compositionally biased region" description="Pro residues" evidence="1">
    <location>
        <begin position="200"/>
        <end position="213"/>
    </location>
</feature>
<sequence>MEAMNRETERMKELSLKEAKRAEEEMRRAEKKMREESRMQAQTRDEELRRAEQRACEESLADYERQKAAMEAQTREAERQSLEAYNRQVQEREAEELRFMIEKSREEALRKQRQEEEETQQALRESASLALANRKYQDEVIRSGVNDLRGGLKEHWAEIQTTRTIVTEVLRAPIPAPAPAPPPPPPAPAPIAPKIIKQAPRPPPPTRPKPPKPVDFTLPAMGPQIIGRFKLGTRSQPIHPSQEIEAQSPGPLQQPLSPTAPAPFARLGGAIAASDMPVVREARGPSIPVPSAMDSRAGLRRTTGPRKMMPVQAENGVDPKLQAMLAKQRMWEEPEDGVGSVAPSQSTRKGSEDAVGEDDASAASRLGKFDFDSKRKTGWKKSGE</sequence>
<feature type="region of interest" description="Disordered" evidence="1">
    <location>
        <begin position="174"/>
        <end position="268"/>
    </location>
</feature>
<evidence type="ECO:0000256" key="1">
    <source>
        <dbReference type="SAM" id="MobiDB-lite"/>
    </source>
</evidence>
<evidence type="ECO:0000313" key="3">
    <source>
        <dbReference type="Proteomes" id="UP000800038"/>
    </source>
</evidence>
<name>A0A6A5SPG6_9PLEO</name>
<evidence type="ECO:0000313" key="2">
    <source>
        <dbReference type="EMBL" id="KAF1942491.1"/>
    </source>
</evidence>
<dbReference type="EMBL" id="ML976034">
    <property type="protein sequence ID" value="KAF1942491.1"/>
    <property type="molecule type" value="Genomic_DNA"/>
</dbReference>
<feature type="compositionally biased region" description="Basic and acidic residues" evidence="1">
    <location>
        <begin position="367"/>
        <end position="384"/>
    </location>
</feature>
<reference evidence="2" key="1">
    <citation type="journal article" date="2020" name="Stud. Mycol.">
        <title>101 Dothideomycetes genomes: a test case for predicting lifestyles and emergence of pathogens.</title>
        <authorList>
            <person name="Haridas S."/>
            <person name="Albert R."/>
            <person name="Binder M."/>
            <person name="Bloem J."/>
            <person name="Labutti K."/>
            <person name="Salamov A."/>
            <person name="Andreopoulos B."/>
            <person name="Baker S."/>
            <person name="Barry K."/>
            <person name="Bills G."/>
            <person name="Bluhm B."/>
            <person name="Cannon C."/>
            <person name="Castanera R."/>
            <person name="Culley D."/>
            <person name="Daum C."/>
            <person name="Ezra D."/>
            <person name="Gonzalez J."/>
            <person name="Henrissat B."/>
            <person name="Kuo A."/>
            <person name="Liang C."/>
            <person name="Lipzen A."/>
            <person name="Lutzoni F."/>
            <person name="Magnuson J."/>
            <person name="Mondo S."/>
            <person name="Nolan M."/>
            <person name="Ohm R."/>
            <person name="Pangilinan J."/>
            <person name="Park H.-J."/>
            <person name="Ramirez L."/>
            <person name="Alfaro M."/>
            <person name="Sun H."/>
            <person name="Tritt A."/>
            <person name="Yoshinaga Y."/>
            <person name="Zwiers L.-H."/>
            <person name="Turgeon B."/>
            <person name="Goodwin S."/>
            <person name="Spatafora J."/>
            <person name="Crous P."/>
            <person name="Grigoriev I."/>
        </authorList>
    </citation>
    <scope>NUCLEOTIDE SEQUENCE</scope>
    <source>
        <strain evidence="2">CBS 161.51</strain>
    </source>
</reference>
<protein>
    <submittedName>
        <fullName evidence="2">Uncharacterized protein</fullName>
    </submittedName>
</protein>
<feature type="compositionally biased region" description="Pro residues" evidence="1">
    <location>
        <begin position="174"/>
        <end position="191"/>
    </location>
</feature>
<accession>A0A6A5SPG6</accession>
<feature type="region of interest" description="Disordered" evidence="1">
    <location>
        <begin position="282"/>
        <end position="384"/>
    </location>
</feature>
<dbReference type="OrthoDB" id="3799287at2759"/>
<keyword evidence="3" id="KW-1185">Reference proteome</keyword>
<dbReference type="AlphaFoldDB" id="A0A6A5SPG6"/>
<organism evidence="2 3">
    <name type="scientific">Clathrospora elynae</name>
    <dbReference type="NCBI Taxonomy" id="706981"/>
    <lineage>
        <taxon>Eukaryota</taxon>
        <taxon>Fungi</taxon>
        <taxon>Dikarya</taxon>
        <taxon>Ascomycota</taxon>
        <taxon>Pezizomycotina</taxon>
        <taxon>Dothideomycetes</taxon>
        <taxon>Pleosporomycetidae</taxon>
        <taxon>Pleosporales</taxon>
        <taxon>Diademaceae</taxon>
        <taxon>Clathrospora</taxon>
    </lineage>
</organism>
<feature type="region of interest" description="Disordered" evidence="1">
    <location>
        <begin position="1"/>
        <end position="53"/>
    </location>
</feature>
<feature type="compositionally biased region" description="Low complexity" evidence="1">
    <location>
        <begin position="247"/>
        <end position="257"/>
    </location>
</feature>
<dbReference type="Proteomes" id="UP000800038">
    <property type="component" value="Unassembled WGS sequence"/>
</dbReference>
<gene>
    <name evidence="2" type="ORF">EJ02DRAFT_465699</name>
</gene>